<dbReference type="InterPro" id="IPR016088">
    <property type="entry name" value="Chalcone_isomerase_3-sand"/>
</dbReference>
<evidence type="ECO:0000313" key="3">
    <source>
        <dbReference type="EMBL" id="MDT0496932.1"/>
    </source>
</evidence>
<keyword evidence="4" id="KW-1185">Reference proteome</keyword>
<dbReference type="PANTHER" id="PTHR47698">
    <property type="entry name" value="FATTY-ACID-BINDING PROTEIN 3, CHLOROPLASTIC"/>
    <property type="match status" value="1"/>
</dbReference>
<dbReference type="InterPro" id="IPR016087">
    <property type="entry name" value="Chalcone_isomerase"/>
</dbReference>
<reference evidence="3 4" key="1">
    <citation type="submission" date="2023-09" db="EMBL/GenBank/DDBJ databases">
        <authorList>
            <person name="Rey-Velasco X."/>
        </authorList>
    </citation>
    <scope>NUCLEOTIDE SEQUENCE [LARGE SCALE GENOMIC DNA]</scope>
    <source>
        <strain evidence="3 4">W345</strain>
    </source>
</reference>
<dbReference type="InterPro" id="IPR036298">
    <property type="entry name" value="Chalcone_isomerase_sf"/>
</dbReference>
<organism evidence="3 4">
    <name type="scientific">Banduia mediterranea</name>
    <dbReference type="NCBI Taxonomy" id="3075609"/>
    <lineage>
        <taxon>Bacteria</taxon>
        <taxon>Pseudomonadati</taxon>
        <taxon>Pseudomonadota</taxon>
        <taxon>Gammaproteobacteria</taxon>
        <taxon>Nevskiales</taxon>
        <taxon>Algiphilaceae</taxon>
        <taxon>Banduia</taxon>
    </lineage>
</organism>
<accession>A0ABU2WIN0</accession>
<evidence type="ECO:0000259" key="2">
    <source>
        <dbReference type="Pfam" id="PF16036"/>
    </source>
</evidence>
<dbReference type="PANTHER" id="PTHR47698:SF2">
    <property type="entry name" value="FATTY-ACID-BINDING PROTEIN 3, CHLOROPLASTIC"/>
    <property type="match status" value="1"/>
</dbReference>
<feature type="chain" id="PRO_5046904524" evidence="1">
    <location>
        <begin position="20"/>
        <end position="188"/>
    </location>
</feature>
<comment type="caution">
    <text evidence="3">The sequence shown here is derived from an EMBL/GenBank/DDBJ whole genome shotgun (WGS) entry which is preliminary data.</text>
</comment>
<protein>
    <submittedName>
        <fullName evidence="3">Chalcone isomerase family protein</fullName>
    </submittedName>
</protein>
<dbReference type="Proteomes" id="UP001254608">
    <property type="component" value="Unassembled WGS sequence"/>
</dbReference>
<evidence type="ECO:0000313" key="4">
    <source>
        <dbReference type="Proteomes" id="UP001254608"/>
    </source>
</evidence>
<feature type="signal peptide" evidence="1">
    <location>
        <begin position="1"/>
        <end position="19"/>
    </location>
</feature>
<keyword evidence="1" id="KW-0732">Signal</keyword>
<proteinExistence type="predicted"/>
<evidence type="ECO:0000256" key="1">
    <source>
        <dbReference type="SAM" id="SignalP"/>
    </source>
</evidence>
<dbReference type="Pfam" id="PF16036">
    <property type="entry name" value="Chalcone_3"/>
    <property type="match status" value="1"/>
</dbReference>
<dbReference type="EMBL" id="JAVRIC010000006">
    <property type="protein sequence ID" value="MDT0496932.1"/>
    <property type="molecule type" value="Genomic_DNA"/>
</dbReference>
<gene>
    <name evidence="3" type="ORF">RM530_06075</name>
</gene>
<dbReference type="SUPFAM" id="SSF54626">
    <property type="entry name" value="Chalcone isomerase"/>
    <property type="match status" value="1"/>
</dbReference>
<dbReference type="RefSeq" id="WP_311364326.1">
    <property type="nucleotide sequence ID" value="NZ_JAVRIC010000006.1"/>
</dbReference>
<keyword evidence="3" id="KW-0413">Isomerase</keyword>
<dbReference type="GO" id="GO:0016853">
    <property type="term" value="F:isomerase activity"/>
    <property type="evidence" value="ECO:0007669"/>
    <property type="project" value="UniProtKB-KW"/>
</dbReference>
<dbReference type="Gene3D" id="3.50.70.10">
    <property type="match status" value="1"/>
</dbReference>
<name>A0ABU2WIN0_9GAMM</name>
<feature type="domain" description="Chalcone isomerase" evidence="2">
    <location>
        <begin position="19"/>
        <end position="186"/>
    </location>
</feature>
<sequence>MKKLIMAFAIVGVATSAFAAKVAGVDIKDTASVDGTELVLNGAGLRKKYIIADVYVAALYLPRKTSDAAAVIDAQEPRRVTLVMKRSLSADTLMGAFHEGVEKNLSEDELTALQPKLEELDSLFREVGSVEEGDELKLDFAADGSTGIVFEDRKLDAVQGADLSSALLKIWLGEHPVQADLKKAMLKG</sequence>